<keyword evidence="4" id="KW-0539">Nucleus</keyword>
<dbReference type="AlphaFoldDB" id="A0A8J6E2G0"/>
<dbReference type="InterPro" id="IPR002716">
    <property type="entry name" value="PIN_dom"/>
</dbReference>
<keyword evidence="2" id="KW-0690">Ribosome biogenesis</keyword>
<evidence type="ECO:0000256" key="4">
    <source>
        <dbReference type="ARBA" id="ARBA00023242"/>
    </source>
</evidence>
<comment type="caution">
    <text evidence="7">The sequence shown here is derived from an EMBL/GenBank/DDBJ whole genome shotgun (WGS) entry which is preliminary data.</text>
</comment>
<keyword evidence="3" id="KW-0698">rRNA processing</keyword>
<protein>
    <submittedName>
        <fullName evidence="7">rRNA-processing protein Fcf1/Utp23</fullName>
    </submittedName>
</protein>
<evidence type="ECO:0000256" key="2">
    <source>
        <dbReference type="ARBA" id="ARBA00022517"/>
    </source>
</evidence>
<dbReference type="CDD" id="cd09864">
    <property type="entry name" value="PIN_Fcf1-like"/>
    <property type="match status" value="1"/>
</dbReference>
<gene>
    <name evidence="7" type="ORF">J8273_6880</name>
</gene>
<dbReference type="FunFam" id="3.40.50.1010:FF:000080">
    <property type="entry name" value="rRNA processing Fcf1 Family Protein"/>
    <property type="match status" value="1"/>
</dbReference>
<dbReference type="EMBL" id="JAHDYR010000048">
    <property type="protein sequence ID" value="KAG9391867.1"/>
    <property type="molecule type" value="Genomic_DNA"/>
</dbReference>
<evidence type="ECO:0000313" key="7">
    <source>
        <dbReference type="EMBL" id="KAG9391867.1"/>
    </source>
</evidence>
<keyword evidence="8" id="KW-1185">Reference proteome</keyword>
<organism evidence="7 8">
    <name type="scientific">Carpediemonas membranifera</name>
    <dbReference type="NCBI Taxonomy" id="201153"/>
    <lineage>
        <taxon>Eukaryota</taxon>
        <taxon>Metamonada</taxon>
        <taxon>Carpediemonas-like organisms</taxon>
        <taxon>Carpediemonas</taxon>
    </lineage>
</organism>
<dbReference type="Proteomes" id="UP000717585">
    <property type="component" value="Unassembled WGS sequence"/>
</dbReference>
<dbReference type="OrthoDB" id="76105at2759"/>
<dbReference type="PANTHER" id="PTHR12416">
    <property type="entry name" value="RRNA-PROCESSING PROTEIN UTP23 HOMOLOG"/>
    <property type="match status" value="1"/>
</dbReference>
<dbReference type="SUPFAM" id="SSF88723">
    <property type="entry name" value="PIN domain-like"/>
    <property type="match status" value="1"/>
</dbReference>
<name>A0A8J6E2G0_9EUKA</name>
<dbReference type="Pfam" id="PF04900">
    <property type="entry name" value="Fcf1"/>
    <property type="match status" value="1"/>
</dbReference>
<dbReference type="InterPro" id="IPR006984">
    <property type="entry name" value="Fcf1/UTP23"/>
</dbReference>
<feature type="domain" description="PIN" evidence="6">
    <location>
        <begin position="61"/>
        <end position="162"/>
    </location>
</feature>
<evidence type="ECO:0000256" key="3">
    <source>
        <dbReference type="ARBA" id="ARBA00022552"/>
    </source>
</evidence>
<dbReference type="InterPro" id="IPR037503">
    <property type="entry name" value="Fcf1_PIN"/>
</dbReference>
<evidence type="ECO:0000256" key="5">
    <source>
        <dbReference type="ARBA" id="ARBA00024026"/>
    </source>
</evidence>
<dbReference type="GO" id="GO:0006364">
    <property type="term" value="P:rRNA processing"/>
    <property type="evidence" value="ECO:0007669"/>
    <property type="project" value="UniProtKB-KW"/>
</dbReference>
<accession>A0A8J6E2G0</accession>
<evidence type="ECO:0000256" key="1">
    <source>
        <dbReference type="ARBA" id="ARBA00004604"/>
    </source>
</evidence>
<dbReference type="Gene3D" id="3.40.50.1010">
    <property type="entry name" value="5'-nuclease"/>
    <property type="match status" value="1"/>
</dbReference>
<dbReference type="SMART" id="SM00670">
    <property type="entry name" value="PINc"/>
    <property type="match status" value="1"/>
</dbReference>
<evidence type="ECO:0000259" key="6">
    <source>
        <dbReference type="SMART" id="SM00670"/>
    </source>
</evidence>
<proteinExistence type="inferred from homology"/>
<comment type="subcellular location">
    <subcellularLocation>
        <location evidence="1">Nucleus</location>
        <location evidence="1">Nucleolus</location>
    </subcellularLocation>
</comment>
<evidence type="ECO:0000313" key="8">
    <source>
        <dbReference type="Proteomes" id="UP000717585"/>
    </source>
</evidence>
<sequence>MGTAKKQRKFAVMKKTISKRDARTKENQEAMQKAVEKHEKQVLQHDSAMFFTYNTRLAPPYNVLVDTSFLNQAIKHKLDLVTSMMDCLLAKCTPFVTDCIMNELERHGQRMGLALKLAKDPRVKRIKCVHEDERGYGDKCLMDHAKAHMCFIIATNDRDFRREVRKVPGIPIMYVGHHSMKIERLPDQPTA</sequence>
<dbReference type="InterPro" id="IPR029060">
    <property type="entry name" value="PIN-like_dom_sf"/>
</dbReference>
<dbReference type="GO" id="GO:0032040">
    <property type="term" value="C:small-subunit processome"/>
    <property type="evidence" value="ECO:0007669"/>
    <property type="project" value="InterPro"/>
</dbReference>
<reference evidence="7" key="1">
    <citation type="submission" date="2021-05" db="EMBL/GenBank/DDBJ databases">
        <title>A free-living protist that lacks canonical eukaryotic 1 DNA replication and segregation systems.</title>
        <authorList>
            <person name="Salas-Leiva D.E."/>
            <person name="Tromer E.C."/>
            <person name="Curtis B.A."/>
            <person name="Jerlstrom-Hultqvist J."/>
            <person name="Kolisko M."/>
            <person name="Yi Z."/>
            <person name="Salas-Leiva J.S."/>
            <person name="Gallot-Lavallee L."/>
            <person name="Kops G.J.P.L."/>
            <person name="Archibald J.M."/>
            <person name="Simpson A.G.B."/>
            <person name="Roger A.J."/>
        </authorList>
    </citation>
    <scope>NUCLEOTIDE SEQUENCE</scope>
    <source>
        <strain evidence="7">BICM</strain>
    </source>
</reference>
<comment type="similarity">
    <text evidence="5">Belongs to the UTP23/FCF1 family. FCF1 subfamily.</text>
</comment>